<comment type="caution">
    <text evidence="1">The sequence shown here is derived from an EMBL/GenBank/DDBJ whole genome shotgun (WGS) entry which is preliminary data.</text>
</comment>
<reference evidence="2" key="1">
    <citation type="journal article" date="2023" name="Nat. Plants">
        <title>Single-cell RNA sequencing provides a high-resolution roadmap for understanding the multicellular compartmentation of specialized metabolism.</title>
        <authorList>
            <person name="Sun S."/>
            <person name="Shen X."/>
            <person name="Li Y."/>
            <person name="Li Y."/>
            <person name="Wang S."/>
            <person name="Li R."/>
            <person name="Zhang H."/>
            <person name="Shen G."/>
            <person name="Guo B."/>
            <person name="Wei J."/>
            <person name="Xu J."/>
            <person name="St-Pierre B."/>
            <person name="Chen S."/>
            <person name="Sun C."/>
        </authorList>
    </citation>
    <scope>NUCLEOTIDE SEQUENCE [LARGE SCALE GENOMIC DNA]</scope>
</reference>
<evidence type="ECO:0000313" key="2">
    <source>
        <dbReference type="Proteomes" id="UP001060085"/>
    </source>
</evidence>
<organism evidence="1 2">
    <name type="scientific">Catharanthus roseus</name>
    <name type="common">Madagascar periwinkle</name>
    <name type="synonym">Vinca rosea</name>
    <dbReference type="NCBI Taxonomy" id="4058"/>
    <lineage>
        <taxon>Eukaryota</taxon>
        <taxon>Viridiplantae</taxon>
        <taxon>Streptophyta</taxon>
        <taxon>Embryophyta</taxon>
        <taxon>Tracheophyta</taxon>
        <taxon>Spermatophyta</taxon>
        <taxon>Magnoliopsida</taxon>
        <taxon>eudicotyledons</taxon>
        <taxon>Gunneridae</taxon>
        <taxon>Pentapetalae</taxon>
        <taxon>asterids</taxon>
        <taxon>lamiids</taxon>
        <taxon>Gentianales</taxon>
        <taxon>Apocynaceae</taxon>
        <taxon>Rauvolfioideae</taxon>
        <taxon>Vinceae</taxon>
        <taxon>Catharanthinae</taxon>
        <taxon>Catharanthus</taxon>
    </lineage>
</organism>
<keyword evidence="2" id="KW-1185">Reference proteome</keyword>
<dbReference type="EMBL" id="CM044705">
    <property type="protein sequence ID" value="KAI5664793.1"/>
    <property type="molecule type" value="Genomic_DNA"/>
</dbReference>
<proteinExistence type="predicted"/>
<protein>
    <submittedName>
        <fullName evidence="1">Uncharacterized protein</fullName>
    </submittedName>
</protein>
<gene>
    <name evidence="1" type="ORF">M9H77_24116</name>
</gene>
<dbReference type="Proteomes" id="UP001060085">
    <property type="component" value="Linkage Group LG05"/>
</dbReference>
<evidence type="ECO:0000313" key="1">
    <source>
        <dbReference type="EMBL" id="KAI5664793.1"/>
    </source>
</evidence>
<accession>A0ACC0AZC7</accession>
<sequence length="706" mass="75720">MGELPENTISLADVHHNLLLETIGNEEIARESKIYSYGRSFNAFAAKLLPHEAKKLSQHEKVFSVFPSGKKELRTTRSWDFLGMPLNVTRNPSGENDVIVALLDTGIYIPSPSFNDTDFGPPPAKWKGKCDTGPNFTGCNNKVIGARYFNLVGAAPPEEVISPADYEGHGTHTSSTAAGIPVANASYHGIANGTARGGAPLSRIASYKVCWSISCTDEDILAGFDEAIGDGVDIISVSLGGMSTSYFDDSVAIGAFHAMKKGILVVCAGGNDGPSLSTIQNTAPWIITVAATTTDRNLETIVELGDGRNFSGSSVDIYPMKEMYTLLNGARATNGTTDPFTDISSCDPGTLDPSKVKGNIIFCQGPFGQDKYIKSLGGVGTVMTSTQNLDTPMPTDNTASTFVNIYNGNVIDTYINSTQDSKAIIHKTRTTYNATNAPRVASFSSRGPQTISTNILKPDISAPGVSILAAFTRLAAPNGDPKNQQRETFYIESGTSMATPHVAGAAAYVKSFHPHWSPSAIKSALMTTAKPFKAKEPGAQLAYGSGELNPTGAVHPGLVYDLNLESYISLLCKEGYNNSDIAKLMGKKVSCSSYKPAEGTDGINYPSMHIQVNNTAEISAVFYRTVTFVGQGKALFKAIIHTPKTLSITVSPNTLAFTKPYQQKSFTVTLNGTFVRKNSWYLSASLIWSDLRHSVRSPILVYRQPQ</sequence>
<name>A0ACC0AZC7_CATRO</name>